<proteinExistence type="inferred from homology"/>
<dbReference type="Pfam" id="PF00276">
    <property type="entry name" value="Ribosomal_L23"/>
    <property type="match status" value="1"/>
</dbReference>
<gene>
    <name evidence="6" type="ORF">VKT23_005091</name>
</gene>
<reference evidence="6 7" key="1">
    <citation type="submission" date="2024-01" db="EMBL/GenBank/DDBJ databases">
        <title>A draft genome for the cacao thread blight pathogen Marasmiellus scandens.</title>
        <authorList>
            <person name="Baruah I.K."/>
            <person name="Leung J."/>
            <person name="Bukari Y."/>
            <person name="Amoako-Attah I."/>
            <person name="Meinhardt L.W."/>
            <person name="Bailey B.A."/>
            <person name="Cohen S.P."/>
        </authorList>
    </citation>
    <scope>NUCLEOTIDE SEQUENCE [LARGE SCALE GENOMIC DNA]</scope>
    <source>
        <strain evidence="6 7">GH-19</strain>
    </source>
</reference>
<dbReference type="PANTHER" id="PTHR12059:SF5">
    <property type="entry name" value="LARGE RIBOSOMAL SUBUNIT PROTEIN UL23M"/>
    <property type="match status" value="1"/>
</dbReference>
<evidence type="ECO:0000256" key="4">
    <source>
        <dbReference type="ARBA" id="ARBA00039977"/>
    </source>
</evidence>
<accession>A0ABR1JWS5</accession>
<evidence type="ECO:0000256" key="5">
    <source>
        <dbReference type="SAM" id="MobiDB-lite"/>
    </source>
</evidence>
<protein>
    <recommendedName>
        <fullName evidence="4">Large ribosomal subunit protein uL23m</fullName>
    </recommendedName>
</protein>
<feature type="compositionally biased region" description="Low complexity" evidence="5">
    <location>
        <begin position="313"/>
        <end position="328"/>
    </location>
</feature>
<organism evidence="6 7">
    <name type="scientific">Marasmiellus scandens</name>
    <dbReference type="NCBI Taxonomy" id="2682957"/>
    <lineage>
        <taxon>Eukaryota</taxon>
        <taxon>Fungi</taxon>
        <taxon>Dikarya</taxon>
        <taxon>Basidiomycota</taxon>
        <taxon>Agaricomycotina</taxon>
        <taxon>Agaricomycetes</taxon>
        <taxon>Agaricomycetidae</taxon>
        <taxon>Agaricales</taxon>
        <taxon>Marasmiineae</taxon>
        <taxon>Omphalotaceae</taxon>
        <taxon>Marasmiellus</taxon>
    </lineage>
</organism>
<sequence length="328" mass="37317">MLGLCFRRLYSTPANAARTASTPLAVRLRREQKSGPVAPGESDATKDGLTPSESARYERLKALGTLKKNEDGSFISRREWVTQLNAHRSRVRGLRTVKRDGKEEVEVVGQPVYLPNIVFKLVRNHTPPGQEYNPYEATFRVPLSITKTDIRSYLLAIYGVKTTYIRTDVYYGAIPNPRKIGAGRKTAYKRAVVGLVDPFYYPHRVEDMTEAQREERLKFIEDNFHLERTKGERRKAFVAGISKSFGSKLDTWKYRNVAASNRSGILKLVQERRKQKERLVLEQAQEWQEKRDKGERITLDLPRSKKLPKSTDESSTPTSTSTAAVSAP</sequence>
<dbReference type="PANTHER" id="PTHR12059">
    <property type="entry name" value="RIBOSOMAL PROTEIN L23-RELATED"/>
    <property type="match status" value="1"/>
</dbReference>
<dbReference type="Proteomes" id="UP001498398">
    <property type="component" value="Unassembled WGS sequence"/>
</dbReference>
<evidence type="ECO:0000256" key="1">
    <source>
        <dbReference type="ARBA" id="ARBA00006700"/>
    </source>
</evidence>
<evidence type="ECO:0000256" key="3">
    <source>
        <dbReference type="ARBA" id="ARBA00023274"/>
    </source>
</evidence>
<feature type="region of interest" description="Disordered" evidence="5">
    <location>
        <begin position="31"/>
        <end position="53"/>
    </location>
</feature>
<comment type="caution">
    <text evidence="6">The sequence shown here is derived from an EMBL/GenBank/DDBJ whole genome shotgun (WGS) entry which is preliminary data.</text>
</comment>
<dbReference type="Gene3D" id="3.30.70.330">
    <property type="match status" value="1"/>
</dbReference>
<keyword evidence="3" id="KW-0687">Ribonucleoprotein</keyword>
<dbReference type="InterPro" id="IPR012678">
    <property type="entry name" value="Ribosomal_uL23/eL15/eS24_sf"/>
</dbReference>
<feature type="compositionally biased region" description="Basic and acidic residues" evidence="5">
    <location>
        <begin position="287"/>
        <end position="298"/>
    </location>
</feature>
<keyword evidence="2" id="KW-0689">Ribosomal protein</keyword>
<feature type="region of interest" description="Disordered" evidence="5">
    <location>
        <begin position="286"/>
        <end position="328"/>
    </location>
</feature>
<keyword evidence="7" id="KW-1185">Reference proteome</keyword>
<evidence type="ECO:0000313" key="6">
    <source>
        <dbReference type="EMBL" id="KAK7466364.1"/>
    </source>
</evidence>
<dbReference type="InterPro" id="IPR012677">
    <property type="entry name" value="Nucleotide-bd_a/b_plait_sf"/>
</dbReference>
<comment type="similarity">
    <text evidence="1">Belongs to the universal ribosomal protein uL23 family.</text>
</comment>
<name>A0ABR1JWS5_9AGAR</name>
<evidence type="ECO:0000256" key="2">
    <source>
        <dbReference type="ARBA" id="ARBA00022980"/>
    </source>
</evidence>
<dbReference type="InterPro" id="IPR013025">
    <property type="entry name" value="Ribosomal_uL23-like"/>
</dbReference>
<dbReference type="SUPFAM" id="SSF54189">
    <property type="entry name" value="Ribosomal proteins S24e, L23 and L15e"/>
    <property type="match status" value="1"/>
</dbReference>
<dbReference type="EMBL" id="JBANRG010000005">
    <property type="protein sequence ID" value="KAK7466364.1"/>
    <property type="molecule type" value="Genomic_DNA"/>
</dbReference>
<evidence type="ECO:0000313" key="7">
    <source>
        <dbReference type="Proteomes" id="UP001498398"/>
    </source>
</evidence>